<dbReference type="Proteomes" id="UP001301442">
    <property type="component" value="Chromosome"/>
</dbReference>
<reference evidence="1 2" key="1">
    <citation type="submission" date="2023-09" db="EMBL/GenBank/DDBJ databases">
        <authorList>
            <person name="Qi X."/>
        </authorList>
    </citation>
    <scope>NUCLEOTIDE SEQUENCE [LARGE SCALE GENOMIC DNA]</scope>
    <source>
        <strain evidence="1 2">S1-1</strain>
    </source>
</reference>
<evidence type="ECO:0008006" key="3">
    <source>
        <dbReference type="Google" id="ProtNLM"/>
    </source>
</evidence>
<dbReference type="RefSeq" id="WP_348394990.1">
    <property type="nucleotide sequence ID" value="NZ_CP136600.1"/>
</dbReference>
<sequence>MQNSNNTNTESDIDKGIEESIQPNQALSYEAAIRFWLASNSPQD</sequence>
<evidence type="ECO:0000313" key="2">
    <source>
        <dbReference type="Proteomes" id="UP001301442"/>
    </source>
</evidence>
<protein>
    <recommendedName>
        <fullName evidence="3">CopG family transcriptional regulator</fullName>
    </recommendedName>
</protein>
<proteinExistence type="predicted"/>
<organism evidence="1 2">
    <name type="scientific">Thalassotalea fonticola</name>
    <dbReference type="NCBI Taxonomy" id="3065649"/>
    <lineage>
        <taxon>Bacteria</taxon>
        <taxon>Pseudomonadati</taxon>
        <taxon>Pseudomonadota</taxon>
        <taxon>Gammaproteobacteria</taxon>
        <taxon>Alteromonadales</taxon>
        <taxon>Colwelliaceae</taxon>
        <taxon>Thalassotalea</taxon>
    </lineage>
</organism>
<accession>A0ABZ0GK64</accession>
<gene>
    <name evidence="1" type="ORF">RI844_12430</name>
</gene>
<name>A0ABZ0GK64_9GAMM</name>
<keyword evidence="2" id="KW-1185">Reference proteome</keyword>
<dbReference type="EMBL" id="CP136600">
    <property type="protein sequence ID" value="WOH36176.1"/>
    <property type="molecule type" value="Genomic_DNA"/>
</dbReference>
<evidence type="ECO:0000313" key="1">
    <source>
        <dbReference type="EMBL" id="WOH36176.1"/>
    </source>
</evidence>